<comment type="caution">
    <text evidence="1">The sequence shown here is derived from an EMBL/GenBank/DDBJ whole genome shotgun (WGS) entry which is preliminary data.</text>
</comment>
<evidence type="ECO:0000313" key="1">
    <source>
        <dbReference type="EMBL" id="KAG9471877.1"/>
    </source>
</evidence>
<evidence type="ECO:0000313" key="2">
    <source>
        <dbReference type="Proteomes" id="UP000770717"/>
    </source>
</evidence>
<dbReference type="Proteomes" id="UP000770717">
    <property type="component" value="Unassembled WGS sequence"/>
</dbReference>
<dbReference type="EMBL" id="WNTK01000093">
    <property type="protein sequence ID" value="KAG9471877.1"/>
    <property type="molecule type" value="Genomic_DNA"/>
</dbReference>
<reference evidence="1" key="1">
    <citation type="thesis" date="2020" institute="ProQuest LLC" country="789 East Eisenhower Parkway, Ann Arbor, MI, USA">
        <title>Comparative Genomics and Chromosome Evolution.</title>
        <authorList>
            <person name="Mudd A.B."/>
        </authorList>
    </citation>
    <scope>NUCLEOTIDE SEQUENCE</scope>
    <source>
        <strain evidence="1">HN-11 Male</strain>
        <tissue evidence="1">Kidney and liver</tissue>
    </source>
</reference>
<name>A0A8J6JXG7_ELECQ</name>
<keyword evidence="2" id="KW-1185">Reference proteome</keyword>
<gene>
    <name evidence="1" type="ORF">GDO78_022403</name>
</gene>
<sequence>MVYSNKYGQQLLSFWRFSLKHCKPSVLGANGCKCPPAPTLRGQALINSAIFVRGIADTDISKQSRKHERVALSLCLVHLLQ</sequence>
<accession>A0A8J6JXG7</accession>
<organism evidence="1 2">
    <name type="scientific">Eleutherodactylus coqui</name>
    <name type="common">Puerto Rican coqui</name>
    <dbReference type="NCBI Taxonomy" id="57060"/>
    <lineage>
        <taxon>Eukaryota</taxon>
        <taxon>Metazoa</taxon>
        <taxon>Chordata</taxon>
        <taxon>Craniata</taxon>
        <taxon>Vertebrata</taxon>
        <taxon>Euteleostomi</taxon>
        <taxon>Amphibia</taxon>
        <taxon>Batrachia</taxon>
        <taxon>Anura</taxon>
        <taxon>Neobatrachia</taxon>
        <taxon>Hyloidea</taxon>
        <taxon>Eleutherodactylidae</taxon>
        <taxon>Eleutherodactylinae</taxon>
        <taxon>Eleutherodactylus</taxon>
        <taxon>Eleutherodactylus</taxon>
    </lineage>
</organism>
<protein>
    <submittedName>
        <fullName evidence="1">Uncharacterized protein</fullName>
    </submittedName>
</protein>
<dbReference type="AlphaFoldDB" id="A0A8J6JXG7"/>
<proteinExistence type="predicted"/>